<comment type="caution">
    <text evidence="1">The sequence shown here is derived from an EMBL/GenBank/DDBJ whole genome shotgun (WGS) entry which is preliminary data.</text>
</comment>
<dbReference type="EMBL" id="JAENHL010000006">
    <property type="protein sequence ID" value="MBK1866082.1"/>
    <property type="molecule type" value="Genomic_DNA"/>
</dbReference>
<gene>
    <name evidence="1" type="ORF">JHL16_06925</name>
</gene>
<protein>
    <submittedName>
        <fullName evidence="1">ABC transporter substrate-binding protein</fullName>
    </submittedName>
</protein>
<keyword evidence="2" id="KW-1185">Reference proteome</keyword>
<proteinExistence type="predicted"/>
<organism evidence="1 2">
    <name type="scientific">Taklimakanibacter albus</name>
    <dbReference type="NCBI Taxonomy" id="2800327"/>
    <lineage>
        <taxon>Bacteria</taxon>
        <taxon>Pseudomonadati</taxon>
        <taxon>Pseudomonadota</taxon>
        <taxon>Alphaproteobacteria</taxon>
        <taxon>Hyphomicrobiales</taxon>
        <taxon>Aestuariivirgaceae</taxon>
        <taxon>Taklimakanibacter</taxon>
    </lineage>
</organism>
<sequence>MKRIVACFYIALSWLFASGLAHAADPLKIGFVGGQTGYMAQCDQPNLKGMELAVAQINAKGGIDGKLPIELIARDSRSEVAPSAVMAQELLSEGVTVMISPCDVDHSVAVAQITAAAQVPTISSCASTPSLASVGGEFMFINCTPDNLQGGVLGKYAAEQGYKRALVLVSRDTPYTYQLPMYFADAFKKAGGELIGTVEYKLGQQDFAAEVTKIKALQPQPDVIMTSAYEPDFPAFLKQLRSAGVTAAVLGSDGLDSPTIWGLGAVADGVVFSTAGFPVEGSSLAQFASDYKQHFGEESQTSFNATGYDIIKIIEAAVVATGDKTDGKSIRDAIDNLQDVQVATGKITYRGLNRIPLRSVALNKVQDGKKTFVSTVTLQPGEIPPPN</sequence>
<evidence type="ECO:0000313" key="1">
    <source>
        <dbReference type="EMBL" id="MBK1866082.1"/>
    </source>
</evidence>
<reference evidence="1" key="1">
    <citation type="submission" date="2021-01" db="EMBL/GenBank/DDBJ databases">
        <authorList>
            <person name="Sun Q."/>
        </authorList>
    </citation>
    <scope>NUCLEOTIDE SEQUENCE</scope>
    <source>
        <strain evidence="1">YIM B02566</strain>
    </source>
</reference>
<accession>A0ACC5R088</accession>
<dbReference type="Proteomes" id="UP000616151">
    <property type="component" value="Unassembled WGS sequence"/>
</dbReference>
<name>A0ACC5R088_9HYPH</name>
<evidence type="ECO:0000313" key="2">
    <source>
        <dbReference type="Proteomes" id="UP000616151"/>
    </source>
</evidence>